<evidence type="ECO:0000256" key="7">
    <source>
        <dbReference type="SAM" id="MobiDB-lite"/>
    </source>
</evidence>
<keyword evidence="4" id="KW-1003">Cell membrane</keyword>
<dbReference type="Proteomes" id="UP001205890">
    <property type="component" value="Unassembled WGS sequence"/>
</dbReference>
<evidence type="ECO:0000256" key="3">
    <source>
        <dbReference type="ARBA" id="ARBA00020552"/>
    </source>
</evidence>
<evidence type="ECO:0000313" key="10">
    <source>
        <dbReference type="Proteomes" id="UP001205890"/>
    </source>
</evidence>
<comment type="subcellular location">
    <subcellularLocation>
        <location evidence="1">Membrane</location>
        <topology evidence="1">Single-pass membrane protein</topology>
    </subcellularLocation>
</comment>
<evidence type="ECO:0000256" key="4">
    <source>
        <dbReference type="ARBA" id="ARBA00022475"/>
    </source>
</evidence>
<accession>A0ABT1LD32</accession>
<dbReference type="RefSeq" id="WP_254742840.1">
    <property type="nucleotide sequence ID" value="NZ_JANCLU010000011.1"/>
</dbReference>
<comment type="caution">
    <text evidence="9">The sequence shown here is derived from an EMBL/GenBank/DDBJ whole genome shotgun (WGS) entry which is preliminary data.</text>
</comment>
<proteinExistence type="inferred from homology"/>
<evidence type="ECO:0000256" key="8">
    <source>
        <dbReference type="SAM" id="SignalP"/>
    </source>
</evidence>
<keyword evidence="5" id="KW-0430">Lectin</keyword>
<dbReference type="Pfam" id="PF07886">
    <property type="entry name" value="BA14K"/>
    <property type="match status" value="1"/>
</dbReference>
<evidence type="ECO:0000256" key="6">
    <source>
        <dbReference type="ARBA" id="ARBA00025321"/>
    </source>
</evidence>
<evidence type="ECO:0000256" key="5">
    <source>
        <dbReference type="ARBA" id="ARBA00022734"/>
    </source>
</evidence>
<protein>
    <recommendedName>
        <fullName evidence="3">Lectin-like protein BA14k</fullName>
    </recommendedName>
</protein>
<keyword evidence="4" id="KW-0472">Membrane</keyword>
<reference evidence="9 10" key="1">
    <citation type="submission" date="2022-07" db="EMBL/GenBank/DDBJ databases">
        <authorList>
            <person name="Li W.-J."/>
            <person name="Deng Q.-Q."/>
        </authorList>
    </citation>
    <scope>NUCLEOTIDE SEQUENCE [LARGE SCALE GENOMIC DNA]</scope>
    <source>
        <strain evidence="9 10">SYSU M60028</strain>
    </source>
</reference>
<dbReference type="InterPro" id="IPR012413">
    <property type="entry name" value="BA14K"/>
</dbReference>
<feature type="chain" id="PRO_5046979007" description="Lectin-like protein BA14k" evidence="8">
    <location>
        <begin position="24"/>
        <end position="239"/>
    </location>
</feature>
<evidence type="ECO:0000256" key="1">
    <source>
        <dbReference type="ARBA" id="ARBA00004167"/>
    </source>
</evidence>
<feature type="region of interest" description="Disordered" evidence="7">
    <location>
        <begin position="45"/>
        <end position="150"/>
    </location>
</feature>
<gene>
    <name evidence="9" type="ORF">NK718_12895</name>
</gene>
<organism evidence="9 10">
    <name type="scientific">Alsobacter ponti</name>
    <dbReference type="NCBI Taxonomy" id="2962936"/>
    <lineage>
        <taxon>Bacteria</taxon>
        <taxon>Pseudomonadati</taxon>
        <taxon>Pseudomonadota</taxon>
        <taxon>Alphaproteobacteria</taxon>
        <taxon>Hyphomicrobiales</taxon>
        <taxon>Alsobacteraceae</taxon>
        <taxon>Alsobacter</taxon>
    </lineage>
</organism>
<evidence type="ECO:0000313" key="9">
    <source>
        <dbReference type="EMBL" id="MCP8939415.1"/>
    </source>
</evidence>
<keyword evidence="8" id="KW-0732">Signal</keyword>
<keyword evidence="10" id="KW-1185">Reference proteome</keyword>
<comment type="function">
    <text evidence="6">Has immunoglobulin-binding and hemagglutination properties, and can bind to mannose. Essential for virulence. May be involved in LPS biosynthesis or polysaccharide transport.</text>
</comment>
<name>A0ABT1LD32_9HYPH</name>
<comment type="similarity">
    <text evidence="2">Belongs to the BA14k family.</text>
</comment>
<sequence>MNVPKTVGLAAIIALSFATNADAALRAPIPAGIDSAVVLAQAPGQGQPMWRHGQGPRGQAPSATRPAPRQMAPGGPPAHRGWQGQQSPRVAPGRPAPERRFVQPAPPRGIPPDATYQRRAAPPPPATVERRDWQRPGATPPRFRPDPSQFQRRGNWAYYHHHRGSRHYVRGWYPYMGWWFPPAAFAIIASEPVYAEPAVDPMEEHYAWCHARYRSYREIDNTFKPRHGPRRECVSPYYP</sequence>
<dbReference type="EMBL" id="JANCLU010000011">
    <property type="protein sequence ID" value="MCP8939415.1"/>
    <property type="molecule type" value="Genomic_DNA"/>
</dbReference>
<evidence type="ECO:0000256" key="2">
    <source>
        <dbReference type="ARBA" id="ARBA00010270"/>
    </source>
</evidence>
<feature type="signal peptide" evidence="8">
    <location>
        <begin position="1"/>
        <end position="23"/>
    </location>
</feature>